<name>A0A927N5E1_9ACTN</name>
<gene>
    <name evidence="3" type="ORF">HEB94_005693</name>
</gene>
<dbReference type="PROSITE" id="PS50943">
    <property type="entry name" value="HTH_CROC1"/>
    <property type="match status" value="1"/>
</dbReference>
<evidence type="ECO:0000313" key="3">
    <source>
        <dbReference type="EMBL" id="MBE1608845.1"/>
    </source>
</evidence>
<evidence type="ECO:0000256" key="1">
    <source>
        <dbReference type="SAM" id="MobiDB-lite"/>
    </source>
</evidence>
<keyword evidence="4" id="KW-1185">Reference proteome</keyword>
<evidence type="ECO:0000259" key="2">
    <source>
        <dbReference type="PROSITE" id="PS50943"/>
    </source>
</evidence>
<feature type="compositionally biased region" description="Low complexity" evidence="1">
    <location>
        <begin position="87"/>
        <end position="112"/>
    </location>
</feature>
<comment type="caution">
    <text evidence="3">The sequence shown here is derived from an EMBL/GenBank/DDBJ whole genome shotgun (WGS) entry which is preliminary data.</text>
</comment>
<dbReference type="InterPro" id="IPR010982">
    <property type="entry name" value="Lambda_DNA-bd_dom_sf"/>
</dbReference>
<sequence>MNSADVGARRRLIVMQRLRERRRRLGLTQKQVVSRLGRLGVLTTNKALSSLEHGAGLDVAKLPELAHALECTVTYLLGMTSDPRSWAPDSPASAQQQAARDPAAATRPRVAVGSREGWARRPDLAHRPANTPAGLVNSLPPTRNQPPHA</sequence>
<feature type="domain" description="HTH cro/C1-type" evidence="2">
    <location>
        <begin position="18"/>
        <end position="76"/>
    </location>
</feature>
<dbReference type="AlphaFoldDB" id="A0A927N5E1"/>
<protein>
    <submittedName>
        <fullName evidence="3">Transcriptional regulator with XRE-family HTH domain</fullName>
    </submittedName>
</protein>
<dbReference type="InterPro" id="IPR001387">
    <property type="entry name" value="Cro/C1-type_HTH"/>
</dbReference>
<dbReference type="SUPFAM" id="SSF47413">
    <property type="entry name" value="lambda repressor-like DNA-binding domains"/>
    <property type="match status" value="1"/>
</dbReference>
<feature type="compositionally biased region" description="Basic and acidic residues" evidence="1">
    <location>
        <begin position="117"/>
        <end position="126"/>
    </location>
</feature>
<dbReference type="RefSeq" id="WP_192752545.1">
    <property type="nucleotide sequence ID" value="NZ_BAABJL010000119.1"/>
</dbReference>
<proteinExistence type="predicted"/>
<dbReference type="EMBL" id="JADBEM010000001">
    <property type="protein sequence ID" value="MBE1608845.1"/>
    <property type="molecule type" value="Genomic_DNA"/>
</dbReference>
<dbReference type="GO" id="GO:0003677">
    <property type="term" value="F:DNA binding"/>
    <property type="evidence" value="ECO:0007669"/>
    <property type="project" value="InterPro"/>
</dbReference>
<dbReference type="SMART" id="SM00530">
    <property type="entry name" value="HTH_XRE"/>
    <property type="match status" value="1"/>
</dbReference>
<dbReference type="Proteomes" id="UP000638648">
    <property type="component" value="Unassembled WGS sequence"/>
</dbReference>
<dbReference type="Gene3D" id="1.10.260.40">
    <property type="entry name" value="lambda repressor-like DNA-binding domains"/>
    <property type="match status" value="1"/>
</dbReference>
<feature type="region of interest" description="Disordered" evidence="1">
    <location>
        <begin position="80"/>
        <end position="149"/>
    </location>
</feature>
<evidence type="ECO:0000313" key="4">
    <source>
        <dbReference type="Proteomes" id="UP000638648"/>
    </source>
</evidence>
<organism evidence="3 4">
    <name type="scientific">Actinopolymorpha pittospori</name>
    <dbReference type="NCBI Taxonomy" id="648752"/>
    <lineage>
        <taxon>Bacteria</taxon>
        <taxon>Bacillati</taxon>
        <taxon>Actinomycetota</taxon>
        <taxon>Actinomycetes</taxon>
        <taxon>Propionibacteriales</taxon>
        <taxon>Actinopolymorphaceae</taxon>
        <taxon>Actinopolymorpha</taxon>
    </lineage>
</organism>
<accession>A0A927N5E1</accession>
<reference evidence="3" key="1">
    <citation type="submission" date="2020-10" db="EMBL/GenBank/DDBJ databases">
        <title>Sequencing the genomes of 1000 actinobacteria strains.</title>
        <authorList>
            <person name="Klenk H.-P."/>
        </authorList>
    </citation>
    <scope>NUCLEOTIDE SEQUENCE</scope>
    <source>
        <strain evidence="3">DSM 45354</strain>
    </source>
</reference>